<protein>
    <submittedName>
        <fullName evidence="2">CotH kinase family protein</fullName>
    </submittedName>
</protein>
<name>A0A9E2KCF2_9FIRM</name>
<organism evidence="2 3">
    <name type="scientific">Candidatus Cellulosilyticum pullistercoris</name>
    <dbReference type="NCBI Taxonomy" id="2838521"/>
    <lineage>
        <taxon>Bacteria</taxon>
        <taxon>Bacillati</taxon>
        <taxon>Bacillota</taxon>
        <taxon>Clostridia</taxon>
        <taxon>Lachnospirales</taxon>
        <taxon>Cellulosilyticaceae</taxon>
        <taxon>Cellulosilyticum</taxon>
    </lineage>
</organism>
<reference evidence="2" key="2">
    <citation type="submission" date="2021-04" db="EMBL/GenBank/DDBJ databases">
        <authorList>
            <person name="Gilroy R."/>
        </authorList>
    </citation>
    <scope>NUCLEOTIDE SEQUENCE</scope>
    <source>
        <strain evidence="2">B5-657</strain>
    </source>
</reference>
<dbReference type="Pfam" id="PF08757">
    <property type="entry name" value="CotH"/>
    <property type="match status" value="1"/>
</dbReference>
<dbReference type="GO" id="GO:0016301">
    <property type="term" value="F:kinase activity"/>
    <property type="evidence" value="ECO:0007669"/>
    <property type="project" value="UniProtKB-KW"/>
</dbReference>
<dbReference type="Proteomes" id="UP000824229">
    <property type="component" value="Unassembled WGS sequence"/>
</dbReference>
<reference evidence="2" key="1">
    <citation type="journal article" date="2021" name="PeerJ">
        <title>Extensive microbial diversity within the chicken gut microbiome revealed by metagenomics and culture.</title>
        <authorList>
            <person name="Gilroy R."/>
            <person name="Ravi A."/>
            <person name="Getino M."/>
            <person name="Pursley I."/>
            <person name="Horton D.L."/>
            <person name="Alikhan N.F."/>
            <person name="Baker D."/>
            <person name="Gharbi K."/>
            <person name="Hall N."/>
            <person name="Watson M."/>
            <person name="Adriaenssens E.M."/>
            <person name="Foster-Nyarko E."/>
            <person name="Jarju S."/>
            <person name="Secka A."/>
            <person name="Antonio M."/>
            <person name="Oren A."/>
            <person name="Chaudhuri R.R."/>
            <person name="La Ragione R."/>
            <person name="Hildebrand F."/>
            <person name="Pallen M.J."/>
        </authorList>
    </citation>
    <scope>NUCLEOTIDE SEQUENCE</scope>
    <source>
        <strain evidence="2">B5-657</strain>
    </source>
</reference>
<accession>A0A9E2KCF2</accession>
<evidence type="ECO:0000313" key="2">
    <source>
        <dbReference type="EMBL" id="MBU3804610.1"/>
    </source>
</evidence>
<feature type="non-terminal residue" evidence="2">
    <location>
        <position position="1"/>
    </location>
</feature>
<feature type="compositionally biased region" description="Polar residues" evidence="1">
    <location>
        <begin position="88"/>
        <end position="97"/>
    </location>
</feature>
<dbReference type="AlphaFoldDB" id="A0A9E2KCF2"/>
<evidence type="ECO:0000256" key="1">
    <source>
        <dbReference type="SAM" id="MobiDB-lite"/>
    </source>
</evidence>
<sequence>DEFLQNYIENGVIQDEINRVTEMISPYVQKDPTAFYTYEEFTKGVETIKTFISLRGESIRKQLTGEIPSTTEEQDTFTGELVDASSINLSDMGSNNMGKEPGSRGEMIRRK</sequence>
<evidence type="ECO:0000313" key="3">
    <source>
        <dbReference type="Proteomes" id="UP000824229"/>
    </source>
</evidence>
<feature type="region of interest" description="Disordered" evidence="1">
    <location>
        <begin position="88"/>
        <end position="111"/>
    </location>
</feature>
<proteinExistence type="predicted"/>
<dbReference type="EMBL" id="JAHLFQ010000174">
    <property type="protein sequence ID" value="MBU3804610.1"/>
    <property type="molecule type" value="Genomic_DNA"/>
</dbReference>
<feature type="compositionally biased region" description="Basic and acidic residues" evidence="1">
    <location>
        <begin position="101"/>
        <end position="111"/>
    </location>
</feature>
<comment type="caution">
    <text evidence="2">The sequence shown here is derived from an EMBL/GenBank/DDBJ whole genome shotgun (WGS) entry which is preliminary data.</text>
</comment>
<gene>
    <name evidence="2" type="ORF">H9872_07630</name>
</gene>
<dbReference type="InterPro" id="IPR014867">
    <property type="entry name" value="Spore_coat_CotH_CotH2/3/7"/>
</dbReference>
<keyword evidence="2" id="KW-0418">Kinase</keyword>
<keyword evidence="2" id="KW-0808">Transferase</keyword>